<reference evidence="2" key="1">
    <citation type="submission" date="2016-11" db="EMBL/GenBank/DDBJ databases">
        <authorList>
            <person name="Varghese N."/>
            <person name="Submissions S."/>
        </authorList>
    </citation>
    <scope>NUCLEOTIDE SEQUENCE [LARGE SCALE GENOMIC DNA]</scope>
    <source>
        <strain evidence="2">DSM 12395</strain>
    </source>
</reference>
<accession>A0A1M5BRY0</accession>
<dbReference type="OrthoDB" id="2083442at2"/>
<dbReference type="STRING" id="1121429.SAMN02745133_02679"/>
<gene>
    <name evidence="1" type="ORF">SAMN02745133_02679</name>
</gene>
<evidence type="ECO:0000313" key="1">
    <source>
        <dbReference type="EMBL" id="SHF45289.1"/>
    </source>
</evidence>
<dbReference type="RefSeq" id="WP_073239883.1">
    <property type="nucleotide sequence ID" value="NZ_FQUY01000025.1"/>
</dbReference>
<sequence>MMGLNETVACAVNGLTAGVFSKEEVKESITGFVNKNYFRISEELPVSVFQALHEAFGITFEIHDGKVSGVNVEGGLM</sequence>
<name>A0A1M5BRY0_9FIRM</name>
<dbReference type="Proteomes" id="UP000184148">
    <property type="component" value="Unassembled WGS sequence"/>
</dbReference>
<proteinExistence type="predicted"/>
<dbReference type="EMBL" id="FQUY01000025">
    <property type="protein sequence ID" value="SHF45289.1"/>
    <property type="molecule type" value="Genomic_DNA"/>
</dbReference>
<dbReference type="AlphaFoldDB" id="A0A1M5BRY0"/>
<evidence type="ECO:0000313" key="2">
    <source>
        <dbReference type="Proteomes" id="UP000184148"/>
    </source>
</evidence>
<protein>
    <submittedName>
        <fullName evidence="1">Uncharacterized protein</fullName>
    </submittedName>
</protein>
<keyword evidence="2" id="KW-1185">Reference proteome</keyword>
<organism evidence="1 2">
    <name type="scientific">Desulforamulus putei DSM 12395</name>
    <dbReference type="NCBI Taxonomy" id="1121429"/>
    <lineage>
        <taxon>Bacteria</taxon>
        <taxon>Bacillati</taxon>
        <taxon>Bacillota</taxon>
        <taxon>Clostridia</taxon>
        <taxon>Eubacteriales</taxon>
        <taxon>Peptococcaceae</taxon>
        <taxon>Desulforamulus</taxon>
    </lineage>
</organism>